<dbReference type="Pfam" id="PF13692">
    <property type="entry name" value="Glyco_trans_1_4"/>
    <property type="match status" value="1"/>
</dbReference>
<dbReference type="PANTHER" id="PTHR45947:SF3">
    <property type="entry name" value="SULFOQUINOVOSYL TRANSFERASE SQD2"/>
    <property type="match status" value="1"/>
</dbReference>
<gene>
    <name evidence="2" type="primary">wcaI</name>
    <name evidence="2" type="ORF">EHF44_21965</name>
</gene>
<dbReference type="Pfam" id="PF13579">
    <property type="entry name" value="Glyco_trans_4_4"/>
    <property type="match status" value="1"/>
</dbReference>
<dbReference type="KEGG" id="cpau:EHF44_21965"/>
<name>A0A3G8H6N7_9BURK</name>
<evidence type="ECO:0000313" key="2">
    <source>
        <dbReference type="EMBL" id="AZG16086.1"/>
    </source>
</evidence>
<sequence>MKILLYCLNYAPELTGIGKYTGEQAEWLAAKGYDVRVITAPPYYPAWKVDPAYRGLRFRREMRNGVDVMRAPLWVPERPTGLRRIIHLASFALTSMVWLARQVKWRPDVVFIVEPPLFCSPAALLFARATGAKAWLHIHDYEIDAAFELGLLKGRLLRRMANALERFVLTRFDHVSSISNAMVALARRKGASDAHLTMLPNWVDLQGLARRSNADYRQQLGIPADAVVALYSGTIGAKQGIEILAEAAHRLRDRPDLHFVFCGAGAGVPDLRARCAGLSRIHFLPLQPWEDFSALLASADIHLMPQRADAADLVLPSKLAAMLASGKPVVATAAPATELGKLVMQCGIVVEPGDSAALADAIVELADDPQRGHALGAAGKAWAEGHLDRDAVLGTFEATLIRLHAETPLSAPATADYAGD</sequence>
<dbReference type="AlphaFoldDB" id="A0A3G8H6N7"/>
<proteinExistence type="predicted"/>
<dbReference type="NCBIfam" id="NF007640">
    <property type="entry name" value="PRK10307.1"/>
    <property type="match status" value="1"/>
</dbReference>
<dbReference type="InterPro" id="IPR028098">
    <property type="entry name" value="Glyco_trans_4-like_N"/>
</dbReference>
<dbReference type="Proteomes" id="UP000270411">
    <property type="component" value="Chromosome 2"/>
</dbReference>
<dbReference type="EMBL" id="CP033970">
    <property type="protein sequence ID" value="AZG16086.1"/>
    <property type="molecule type" value="Genomic_DNA"/>
</dbReference>
<evidence type="ECO:0000313" key="3">
    <source>
        <dbReference type="Proteomes" id="UP000270411"/>
    </source>
</evidence>
<reference evidence="3" key="1">
    <citation type="submission" date="2018-11" db="EMBL/GenBank/DDBJ databases">
        <title>FDA dAtabase for Regulatory Grade micrObial Sequences (FDA-ARGOS): Supporting development and validation of Infectious Disease Dx tests.</title>
        <authorList>
            <person name="Goldberg B."/>
            <person name="Campos J."/>
            <person name="Tallon L."/>
            <person name="Sadzewicz L."/>
            <person name="Zhao X."/>
            <person name="Vavikolanu K."/>
            <person name="Mehta A."/>
            <person name="Aluvathingal J."/>
            <person name="Nadendla S."/>
            <person name="Geyer C."/>
            <person name="Nandy P."/>
            <person name="Yan Y."/>
            <person name="Sichtig H."/>
        </authorList>
    </citation>
    <scope>NUCLEOTIDE SEQUENCE [LARGE SCALE GENOMIC DNA]</scope>
    <source>
        <strain evidence="3">FDAARGOS_614</strain>
    </source>
</reference>
<dbReference type="CDD" id="cd03794">
    <property type="entry name" value="GT4_WbuB-like"/>
    <property type="match status" value="1"/>
</dbReference>
<dbReference type="Gene3D" id="3.40.50.2000">
    <property type="entry name" value="Glycogen Phosphorylase B"/>
    <property type="match status" value="2"/>
</dbReference>
<dbReference type="SUPFAM" id="SSF53756">
    <property type="entry name" value="UDP-Glycosyltransferase/glycogen phosphorylase"/>
    <property type="match status" value="1"/>
</dbReference>
<feature type="domain" description="Glycosyltransferase subfamily 4-like N-terminal" evidence="1">
    <location>
        <begin position="15"/>
        <end position="202"/>
    </location>
</feature>
<dbReference type="OrthoDB" id="9787293at2"/>
<dbReference type="InterPro" id="IPR050194">
    <property type="entry name" value="Glycosyltransferase_grp1"/>
</dbReference>
<keyword evidence="2" id="KW-0808">Transferase</keyword>
<dbReference type="RefSeq" id="WP_124685817.1">
    <property type="nucleotide sequence ID" value="NZ_CP033970.1"/>
</dbReference>
<dbReference type="PANTHER" id="PTHR45947">
    <property type="entry name" value="SULFOQUINOVOSYL TRANSFERASE SQD2"/>
    <property type="match status" value="1"/>
</dbReference>
<protein>
    <submittedName>
        <fullName evidence="2">Colanic acid biosynthesis glycosyltransferase WcaI</fullName>
    </submittedName>
</protein>
<accession>A0A3G8H6N7</accession>
<dbReference type="GO" id="GO:0016758">
    <property type="term" value="F:hexosyltransferase activity"/>
    <property type="evidence" value="ECO:0007669"/>
    <property type="project" value="TreeGrafter"/>
</dbReference>
<organism evidence="2 3">
    <name type="scientific">Cupriavidus pauculus</name>
    <dbReference type="NCBI Taxonomy" id="82633"/>
    <lineage>
        <taxon>Bacteria</taxon>
        <taxon>Pseudomonadati</taxon>
        <taxon>Pseudomonadota</taxon>
        <taxon>Betaproteobacteria</taxon>
        <taxon>Burkholderiales</taxon>
        <taxon>Burkholderiaceae</taxon>
        <taxon>Cupriavidus</taxon>
    </lineage>
</organism>
<evidence type="ECO:0000259" key="1">
    <source>
        <dbReference type="Pfam" id="PF13579"/>
    </source>
</evidence>